<name>A0ACB9H3E4_CICIN</name>
<sequence length="99" mass="11229">MMSGISRYKSNYYAFSENGRLAGLEEVIPDPDISQSFESTEAKNIKDYVKASLLDVKFLKLLTHIVQGDRASYKYYNGSGKFKVFCLSLVSNVRMVIQD</sequence>
<organism evidence="1 2">
    <name type="scientific">Cichorium intybus</name>
    <name type="common">Chicory</name>
    <dbReference type="NCBI Taxonomy" id="13427"/>
    <lineage>
        <taxon>Eukaryota</taxon>
        <taxon>Viridiplantae</taxon>
        <taxon>Streptophyta</taxon>
        <taxon>Embryophyta</taxon>
        <taxon>Tracheophyta</taxon>
        <taxon>Spermatophyta</taxon>
        <taxon>Magnoliopsida</taxon>
        <taxon>eudicotyledons</taxon>
        <taxon>Gunneridae</taxon>
        <taxon>Pentapetalae</taxon>
        <taxon>asterids</taxon>
        <taxon>campanulids</taxon>
        <taxon>Asterales</taxon>
        <taxon>Asteraceae</taxon>
        <taxon>Cichorioideae</taxon>
        <taxon>Cichorieae</taxon>
        <taxon>Cichoriinae</taxon>
        <taxon>Cichorium</taxon>
    </lineage>
</organism>
<evidence type="ECO:0000313" key="1">
    <source>
        <dbReference type="EMBL" id="KAI3789843.1"/>
    </source>
</evidence>
<proteinExistence type="predicted"/>
<reference evidence="2" key="1">
    <citation type="journal article" date="2022" name="Mol. Ecol. Resour.">
        <title>The genomes of chicory, endive, great burdock and yacon provide insights into Asteraceae palaeo-polyploidization history and plant inulin production.</title>
        <authorList>
            <person name="Fan W."/>
            <person name="Wang S."/>
            <person name="Wang H."/>
            <person name="Wang A."/>
            <person name="Jiang F."/>
            <person name="Liu H."/>
            <person name="Zhao H."/>
            <person name="Xu D."/>
            <person name="Zhang Y."/>
        </authorList>
    </citation>
    <scope>NUCLEOTIDE SEQUENCE [LARGE SCALE GENOMIC DNA]</scope>
    <source>
        <strain evidence="2">cv. Punajuju</strain>
    </source>
</reference>
<protein>
    <submittedName>
        <fullName evidence="1">Uncharacterized protein</fullName>
    </submittedName>
</protein>
<gene>
    <name evidence="1" type="ORF">L2E82_02647</name>
</gene>
<accession>A0ACB9H3E4</accession>
<comment type="caution">
    <text evidence="1">The sequence shown here is derived from an EMBL/GenBank/DDBJ whole genome shotgun (WGS) entry which is preliminary data.</text>
</comment>
<reference evidence="1 2" key="2">
    <citation type="journal article" date="2022" name="Mol. Ecol. Resour.">
        <title>The genomes of chicory, endive, great burdock and yacon provide insights into Asteraceae paleo-polyploidization history and plant inulin production.</title>
        <authorList>
            <person name="Fan W."/>
            <person name="Wang S."/>
            <person name="Wang H."/>
            <person name="Wang A."/>
            <person name="Jiang F."/>
            <person name="Liu H."/>
            <person name="Zhao H."/>
            <person name="Xu D."/>
            <person name="Zhang Y."/>
        </authorList>
    </citation>
    <scope>NUCLEOTIDE SEQUENCE [LARGE SCALE GENOMIC DNA]</scope>
    <source>
        <strain evidence="2">cv. Punajuju</strain>
        <tissue evidence="1">Leaves</tissue>
    </source>
</reference>
<keyword evidence="2" id="KW-1185">Reference proteome</keyword>
<evidence type="ECO:0000313" key="2">
    <source>
        <dbReference type="Proteomes" id="UP001055811"/>
    </source>
</evidence>
<dbReference type="EMBL" id="CM042009">
    <property type="protein sequence ID" value="KAI3789843.1"/>
    <property type="molecule type" value="Genomic_DNA"/>
</dbReference>
<dbReference type="Proteomes" id="UP001055811">
    <property type="component" value="Linkage Group LG01"/>
</dbReference>